<dbReference type="HOGENOM" id="CLU_2345748_0_0_0"/>
<dbReference type="KEGG" id="tro:trd_A0154"/>
<feature type="region of interest" description="Disordered" evidence="1">
    <location>
        <begin position="1"/>
        <end position="63"/>
    </location>
</feature>
<feature type="compositionally biased region" description="Low complexity" evidence="1">
    <location>
        <begin position="22"/>
        <end position="51"/>
    </location>
</feature>
<accession>B9L2Z0</accession>
<gene>
    <name evidence="2" type="ordered locus">trd_A0154</name>
</gene>
<keyword evidence="3" id="KW-1185">Reference proteome</keyword>
<feature type="compositionally biased region" description="Basic and acidic residues" evidence="1">
    <location>
        <begin position="52"/>
        <end position="63"/>
    </location>
</feature>
<evidence type="ECO:0000313" key="3">
    <source>
        <dbReference type="Proteomes" id="UP000000447"/>
    </source>
</evidence>
<geneLocation type="plasmid" evidence="3">
    <name>Tros</name>
</geneLocation>
<evidence type="ECO:0000256" key="1">
    <source>
        <dbReference type="SAM" id="MobiDB-lite"/>
    </source>
</evidence>
<protein>
    <submittedName>
        <fullName evidence="2">Uncharacterized protein</fullName>
    </submittedName>
</protein>
<dbReference type="Proteomes" id="UP000000447">
    <property type="component" value="Plasmid unnamed"/>
</dbReference>
<proteinExistence type="predicted"/>
<name>B9L2Z0_THERP</name>
<dbReference type="EMBL" id="CP001276">
    <property type="protein sequence ID" value="ACM06721.1"/>
    <property type="molecule type" value="Genomic_DNA"/>
</dbReference>
<reference evidence="2 3" key="1">
    <citation type="journal article" date="2009" name="PLoS ONE">
        <title>Complete genome sequence of the aerobic CO-oxidizing thermophile Thermomicrobium roseum.</title>
        <authorList>
            <person name="Wu D."/>
            <person name="Raymond J."/>
            <person name="Wu M."/>
            <person name="Chatterji S."/>
            <person name="Ren Q."/>
            <person name="Graham J.E."/>
            <person name="Bryant D.A."/>
            <person name="Robb F."/>
            <person name="Colman A."/>
            <person name="Tallon L.J."/>
            <person name="Badger J.H."/>
            <person name="Madupu R."/>
            <person name="Ward N.L."/>
            <person name="Eisen J.A."/>
        </authorList>
    </citation>
    <scope>NUCLEOTIDE SEQUENCE [LARGE SCALE GENOMIC DNA]</scope>
    <source>
        <strain evidence="3">ATCC 27502 / DSM 5159 / P-2</strain>
        <plasmid evidence="2">unnamed</plasmid>
    </source>
</reference>
<dbReference type="AlphaFoldDB" id="B9L2Z0"/>
<keyword evidence="2" id="KW-0614">Plasmid</keyword>
<evidence type="ECO:0000313" key="2">
    <source>
        <dbReference type="EMBL" id="ACM06721.1"/>
    </source>
</evidence>
<sequence length="97" mass="10325">MLSRPRAAPPRRGVPEERRTARASGCSRAARAGPGAPAGHAPALARTAATADRTRPYRRGGIERRLAIPAPTVRCVAVTAESRKPWHTARGRIGTLI</sequence>
<organism evidence="2 3">
    <name type="scientific">Thermomicrobium roseum (strain ATCC 27502 / DSM 5159 / P-2)</name>
    <dbReference type="NCBI Taxonomy" id="309801"/>
    <lineage>
        <taxon>Bacteria</taxon>
        <taxon>Pseudomonadati</taxon>
        <taxon>Thermomicrobiota</taxon>
        <taxon>Thermomicrobia</taxon>
        <taxon>Thermomicrobiales</taxon>
        <taxon>Thermomicrobiaceae</taxon>
        <taxon>Thermomicrobium</taxon>
    </lineage>
</organism>